<keyword evidence="2" id="KW-0378">Hydrolase</keyword>
<accession>A0A1G1V096</accession>
<dbReference type="PANTHER" id="PTHR42646">
    <property type="entry name" value="FLAP ENDONUCLEASE XNI"/>
    <property type="match status" value="1"/>
</dbReference>
<dbReference type="SUPFAM" id="SSF88723">
    <property type="entry name" value="PIN domain-like"/>
    <property type="match status" value="1"/>
</dbReference>
<evidence type="ECO:0000256" key="1">
    <source>
        <dbReference type="ARBA" id="ARBA00022722"/>
    </source>
</evidence>
<evidence type="ECO:0000313" key="5">
    <source>
        <dbReference type="EMBL" id="OGY08804.1"/>
    </source>
</evidence>
<protein>
    <recommendedName>
        <fullName evidence="4">5'-3' exonuclease domain-containing protein</fullName>
    </recommendedName>
</protein>
<dbReference type="InterPro" id="IPR020045">
    <property type="entry name" value="DNA_polI_H3TH"/>
</dbReference>
<comment type="caution">
    <text evidence="5">The sequence shown here is derived from an EMBL/GenBank/DDBJ whole genome shotgun (WGS) entry which is preliminary data.</text>
</comment>
<sequence length="324" mass="35376">MRRLVLIDGHAIIHRAYHAYPALTTPSGEPSQAAYGFVAILLRVTNELQPSHLIVCFDLPVATFRHEAYIAYQAHRPTTAPDLVNQIEMVKEVVEVSGIPVYTAAGFEADDVIGTLAKQAVKSEQVNGASEGLDEVVIVTGDRDIMQLVNDKKGVSVYAPINGMSNARLVHENEVKEYVGVTPDKIVDYKALIGDSSDNYPGVPGIGPKAAQNLLEKFGSLEEIYRKLEEGKGKLDSVAESVTAKLLAGKDSAFLSQHLARIATHAPVGLDLERAEIKDLSKNKHFLQKLKELGFKSLVVRIGGMVSEAKPKKEKKENNQMELL</sequence>
<dbReference type="GO" id="GO:0003677">
    <property type="term" value="F:DNA binding"/>
    <property type="evidence" value="ECO:0007669"/>
    <property type="project" value="UniProtKB-KW"/>
</dbReference>
<dbReference type="PANTHER" id="PTHR42646:SF2">
    <property type="entry name" value="5'-3' EXONUCLEASE FAMILY PROTEIN"/>
    <property type="match status" value="1"/>
</dbReference>
<name>A0A1G1V096_9BACT</name>
<dbReference type="Gene3D" id="3.40.50.1010">
    <property type="entry name" value="5'-nuclease"/>
    <property type="match status" value="1"/>
</dbReference>
<dbReference type="SMART" id="SM00475">
    <property type="entry name" value="53EXOc"/>
    <property type="match status" value="1"/>
</dbReference>
<dbReference type="FunFam" id="1.10.150.20:FF:000003">
    <property type="entry name" value="DNA polymerase I"/>
    <property type="match status" value="1"/>
</dbReference>
<evidence type="ECO:0000259" key="4">
    <source>
        <dbReference type="SMART" id="SM00475"/>
    </source>
</evidence>
<dbReference type="Proteomes" id="UP000177967">
    <property type="component" value="Unassembled WGS sequence"/>
</dbReference>
<dbReference type="InterPro" id="IPR029060">
    <property type="entry name" value="PIN-like_dom_sf"/>
</dbReference>
<dbReference type="SMART" id="SM00279">
    <property type="entry name" value="HhH2"/>
    <property type="match status" value="1"/>
</dbReference>
<keyword evidence="3" id="KW-0238">DNA-binding</keyword>
<dbReference type="InterPro" id="IPR008918">
    <property type="entry name" value="HhH2"/>
</dbReference>
<dbReference type="AlphaFoldDB" id="A0A1G1V096"/>
<dbReference type="GO" id="GO:0017108">
    <property type="term" value="F:5'-flap endonuclease activity"/>
    <property type="evidence" value="ECO:0007669"/>
    <property type="project" value="InterPro"/>
</dbReference>
<dbReference type="InterPro" id="IPR036279">
    <property type="entry name" value="5-3_exonuclease_C_sf"/>
</dbReference>
<dbReference type="EMBL" id="MHBW01000020">
    <property type="protein sequence ID" value="OGY08804.1"/>
    <property type="molecule type" value="Genomic_DNA"/>
</dbReference>
<dbReference type="STRING" id="1797513.A2782_02345"/>
<dbReference type="Pfam" id="PF01367">
    <property type="entry name" value="5_3_exonuc"/>
    <property type="match status" value="1"/>
</dbReference>
<dbReference type="InterPro" id="IPR020046">
    <property type="entry name" value="5-3_exonucl_a-hlix_arch_N"/>
</dbReference>
<dbReference type="InterPro" id="IPR002421">
    <property type="entry name" value="5-3_exonuclease"/>
</dbReference>
<proteinExistence type="predicted"/>
<keyword evidence="1" id="KW-0540">Nuclease</keyword>
<evidence type="ECO:0000313" key="6">
    <source>
        <dbReference type="Proteomes" id="UP000177967"/>
    </source>
</evidence>
<dbReference type="InterPro" id="IPR038969">
    <property type="entry name" value="FEN"/>
</dbReference>
<organism evidence="5 6">
    <name type="scientific">Candidatus Blackburnbacteria bacterium RIFCSPHIGHO2_01_FULL_43_15b</name>
    <dbReference type="NCBI Taxonomy" id="1797513"/>
    <lineage>
        <taxon>Bacteria</taxon>
        <taxon>Candidatus Blackburniibacteriota</taxon>
    </lineage>
</organism>
<evidence type="ECO:0000256" key="3">
    <source>
        <dbReference type="ARBA" id="ARBA00023125"/>
    </source>
</evidence>
<dbReference type="CDD" id="cd09859">
    <property type="entry name" value="PIN_53EXO"/>
    <property type="match status" value="1"/>
</dbReference>
<feature type="domain" description="5'-3' exonuclease" evidence="4">
    <location>
        <begin position="1"/>
        <end position="278"/>
    </location>
</feature>
<dbReference type="GO" id="GO:0033567">
    <property type="term" value="P:DNA replication, Okazaki fragment processing"/>
    <property type="evidence" value="ECO:0007669"/>
    <property type="project" value="InterPro"/>
</dbReference>
<evidence type="ECO:0000256" key="2">
    <source>
        <dbReference type="ARBA" id="ARBA00022801"/>
    </source>
</evidence>
<reference evidence="5 6" key="1">
    <citation type="journal article" date="2016" name="Nat. Commun.">
        <title>Thousands of microbial genomes shed light on interconnected biogeochemical processes in an aquifer system.</title>
        <authorList>
            <person name="Anantharaman K."/>
            <person name="Brown C.T."/>
            <person name="Hug L.A."/>
            <person name="Sharon I."/>
            <person name="Castelle C.J."/>
            <person name="Probst A.J."/>
            <person name="Thomas B.C."/>
            <person name="Singh A."/>
            <person name="Wilkins M.J."/>
            <person name="Karaoz U."/>
            <person name="Brodie E.L."/>
            <person name="Williams K.H."/>
            <person name="Hubbard S.S."/>
            <person name="Banfield J.F."/>
        </authorList>
    </citation>
    <scope>NUCLEOTIDE SEQUENCE [LARGE SCALE GENOMIC DNA]</scope>
</reference>
<dbReference type="SUPFAM" id="SSF47807">
    <property type="entry name" value="5' to 3' exonuclease, C-terminal subdomain"/>
    <property type="match status" value="1"/>
</dbReference>
<dbReference type="GO" id="GO:0008409">
    <property type="term" value="F:5'-3' exonuclease activity"/>
    <property type="evidence" value="ECO:0007669"/>
    <property type="project" value="InterPro"/>
</dbReference>
<gene>
    <name evidence="5" type="ORF">A2782_02345</name>
</gene>
<dbReference type="Pfam" id="PF02739">
    <property type="entry name" value="5_3_exonuc_N"/>
    <property type="match status" value="1"/>
</dbReference>
<dbReference type="CDD" id="cd09898">
    <property type="entry name" value="H3TH_53EXO"/>
    <property type="match status" value="1"/>
</dbReference>
<dbReference type="Gene3D" id="1.10.150.20">
    <property type="entry name" value="5' to 3' exonuclease, C-terminal subdomain"/>
    <property type="match status" value="1"/>
</dbReference>